<name>A0AAV0DPC7_9ASTE</name>
<evidence type="ECO:0000259" key="7">
    <source>
        <dbReference type="Pfam" id="PF00082"/>
    </source>
</evidence>
<dbReference type="InterPro" id="IPR000209">
    <property type="entry name" value="Peptidase_S8/S53_dom"/>
</dbReference>
<evidence type="ECO:0000313" key="8">
    <source>
        <dbReference type="EMBL" id="CAH9103108.1"/>
    </source>
</evidence>
<evidence type="ECO:0000313" key="9">
    <source>
        <dbReference type="Proteomes" id="UP001152523"/>
    </source>
</evidence>
<reference evidence="8" key="1">
    <citation type="submission" date="2022-07" db="EMBL/GenBank/DDBJ databases">
        <authorList>
            <person name="Macas J."/>
            <person name="Novak P."/>
            <person name="Neumann P."/>
        </authorList>
    </citation>
    <scope>NUCLEOTIDE SEQUENCE</scope>
</reference>
<dbReference type="InterPro" id="IPR045051">
    <property type="entry name" value="SBT"/>
</dbReference>
<comment type="caution">
    <text evidence="6">Lacks conserved residue(s) required for the propagation of feature annotation.</text>
</comment>
<dbReference type="GO" id="GO:0004252">
    <property type="term" value="F:serine-type endopeptidase activity"/>
    <property type="evidence" value="ECO:0007669"/>
    <property type="project" value="InterPro"/>
</dbReference>
<comment type="similarity">
    <text evidence="1 6">Belongs to the peptidase S8 family.</text>
</comment>
<evidence type="ECO:0000256" key="3">
    <source>
        <dbReference type="ARBA" id="ARBA00022729"/>
    </source>
</evidence>
<keyword evidence="2" id="KW-0645">Protease</keyword>
<evidence type="ECO:0000256" key="2">
    <source>
        <dbReference type="ARBA" id="ARBA00022670"/>
    </source>
</evidence>
<proteinExistence type="inferred from homology"/>
<accession>A0AAV0DPC7</accession>
<feature type="non-terminal residue" evidence="8">
    <location>
        <position position="135"/>
    </location>
</feature>
<dbReference type="Proteomes" id="UP001152523">
    <property type="component" value="Unassembled WGS sequence"/>
</dbReference>
<dbReference type="Gene3D" id="3.40.50.200">
    <property type="entry name" value="Peptidase S8/S53 domain"/>
    <property type="match status" value="1"/>
</dbReference>
<dbReference type="EMBL" id="CAMAPF010000120">
    <property type="protein sequence ID" value="CAH9103108.1"/>
    <property type="molecule type" value="Genomic_DNA"/>
</dbReference>
<organism evidence="8 9">
    <name type="scientific">Cuscuta epithymum</name>
    <dbReference type="NCBI Taxonomy" id="186058"/>
    <lineage>
        <taxon>Eukaryota</taxon>
        <taxon>Viridiplantae</taxon>
        <taxon>Streptophyta</taxon>
        <taxon>Embryophyta</taxon>
        <taxon>Tracheophyta</taxon>
        <taxon>Spermatophyta</taxon>
        <taxon>Magnoliopsida</taxon>
        <taxon>eudicotyledons</taxon>
        <taxon>Gunneridae</taxon>
        <taxon>Pentapetalae</taxon>
        <taxon>asterids</taxon>
        <taxon>lamiids</taxon>
        <taxon>Solanales</taxon>
        <taxon>Convolvulaceae</taxon>
        <taxon>Cuscuteae</taxon>
        <taxon>Cuscuta</taxon>
        <taxon>Cuscuta subgen. Cuscuta</taxon>
    </lineage>
</organism>
<dbReference type="Gene3D" id="3.50.30.30">
    <property type="match status" value="1"/>
</dbReference>
<keyword evidence="9" id="KW-1185">Reference proteome</keyword>
<dbReference type="PROSITE" id="PS00138">
    <property type="entry name" value="SUBTILASE_SER"/>
    <property type="match status" value="1"/>
</dbReference>
<evidence type="ECO:0000256" key="6">
    <source>
        <dbReference type="PROSITE-ProRule" id="PRU01240"/>
    </source>
</evidence>
<dbReference type="AlphaFoldDB" id="A0AAV0DPC7"/>
<keyword evidence="5" id="KW-0720">Serine protease</keyword>
<evidence type="ECO:0000256" key="5">
    <source>
        <dbReference type="ARBA" id="ARBA00022825"/>
    </source>
</evidence>
<comment type="caution">
    <text evidence="8">The sequence shown here is derived from an EMBL/GenBank/DDBJ whole genome shotgun (WGS) entry which is preliminary data.</text>
</comment>
<dbReference type="GO" id="GO:0006508">
    <property type="term" value="P:proteolysis"/>
    <property type="evidence" value="ECO:0007669"/>
    <property type="project" value="UniProtKB-KW"/>
</dbReference>
<evidence type="ECO:0000256" key="4">
    <source>
        <dbReference type="ARBA" id="ARBA00022801"/>
    </source>
</evidence>
<keyword evidence="4" id="KW-0378">Hydrolase</keyword>
<dbReference type="PROSITE" id="PS51892">
    <property type="entry name" value="SUBTILASE"/>
    <property type="match status" value="1"/>
</dbReference>
<feature type="domain" description="Peptidase S8/S53" evidence="7">
    <location>
        <begin position="51"/>
        <end position="135"/>
    </location>
</feature>
<keyword evidence="3" id="KW-0732">Signal</keyword>
<gene>
    <name evidence="8" type="ORF">CEPIT_LOCUS16298</name>
</gene>
<dbReference type="Pfam" id="PF00082">
    <property type="entry name" value="Peptidase_S8"/>
    <property type="match status" value="1"/>
</dbReference>
<evidence type="ECO:0000256" key="1">
    <source>
        <dbReference type="ARBA" id="ARBA00011073"/>
    </source>
</evidence>
<sequence length="135" mass="14383">MSNVDYSYKGDFPSVQVDNIVGSNILLHIRSTRNPRVRIHPTKTQIGKPISSTVSFYSSRGPNTLAPEILKPDIAAPGTNILAAYISEDPAVPNAYDFLSGTSMATPHVAGIVALLKAAHPKWSPSAIKSAIVTT</sequence>
<dbReference type="PANTHER" id="PTHR10795">
    <property type="entry name" value="PROPROTEIN CONVERTASE SUBTILISIN/KEXIN"/>
    <property type="match status" value="1"/>
</dbReference>
<dbReference type="SUPFAM" id="SSF52743">
    <property type="entry name" value="Subtilisin-like"/>
    <property type="match status" value="1"/>
</dbReference>
<dbReference type="InterPro" id="IPR023828">
    <property type="entry name" value="Peptidase_S8_Ser-AS"/>
</dbReference>
<dbReference type="InterPro" id="IPR036852">
    <property type="entry name" value="Peptidase_S8/S53_dom_sf"/>
</dbReference>
<protein>
    <recommendedName>
        <fullName evidence="7">Peptidase S8/S53 domain-containing protein</fullName>
    </recommendedName>
</protein>